<accession>A0A7W8ZKN4</accession>
<gene>
    <name evidence="2" type="ORF">HDE68_001530</name>
</gene>
<sequence>MYSCLLKLPPVLFGVACLMSCSSANNKPLSIQFSPDSTSIVFSDIDPAGLWQLKNRPGIDTAHADVVSVSEVSPDDDTADMEHDVAGKLEITDSNLVFKPQKSFISGKKYLVISYMNVKFATNKKIISGQLNHSVMPQQVVLKR</sequence>
<organism evidence="2 3">
    <name type="scientific">Pedobacter cryoconitis</name>
    <dbReference type="NCBI Taxonomy" id="188932"/>
    <lineage>
        <taxon>Bacteria</taxon>
        <taxon>Pseudomonadati</taxon>
        <taxon>Bacteroidota</taxon>
        <taxon>Sphingobacteriia</taxon>
        <taxon>Sphingobacteriales</taxon>
        <taxon>Sphingobacteriaceae</taxon>
        <taxon>Pedobacter</taxon>
    </lineage>
</organism>
<feature type="chain" id="PRO_5031150497" description="Lipoprotein" evidence="1">
    <location>
        <begin position="27"/>
        <end position="144"/>
    </location>
</feature>
<dbReference type="RefSeq" id="WP_183880562.1">
    <property type="nucleotide sequence ID" value="NZ_JACHCE010000002.1"/>
</dbReference>
<protein>
    <recommendedName>
        <fullName evidence="4">Lipoprotein</fullName>
    </recommendedName>
</protein>
<dbReference type="EMBL" id="JACHCE010000002">
    <property type="protein sequence ID" value="MBB5635642.1"/>
    <property type="molecule type" value="Genomic_DNA"/>
</dbReference>
<evidence type="ECO:0000256" key="1">
    <source>
        <dbReference type="SAM" id="SignalP"/>
    </source>
</evidence>
<proteinExistence type="predicted"/>
<name>A0A7W8ZKN4_9SPHI</name>
<keyword evidence="1" id="KW-0732">Signal</keyword>
<reference evidence="2 3" key="1">
    <citation type="submission" date="2020-08" db="EMBL/GenBank/DDBJ databases">
        <title>Genomic Encyclopedia of Type Strains, Phase IV (KMG-V): Genome sequencing to study the core and pangenomes of soil and plant-associated prokaryotes.</title>
        <authorList>
            <person name="Whitman W."/>
        </authorList>
    </citation>
    <scope>NUCLEOTIDE SEQUENCE [LARGE SCALE GENOMIC DNA]</scope>
    <source>
        <strain evidence="2 3">S3M1</strain>
    </source>
</reference>
<dbReference type="AlphaFoldDB" id="A0A7W8ZKN4"/>
<comment type="caution">
    <text evidence="2">The sequence shown here is derived from an EMBL/GenBank/DDBJ whole genome shotgun (WGS) entry which is preliminary data.</text>
</comment>
<evidence type="ECO:0008006" key="4">
    <source>
        <dbReference type="Google" id="ProtNLM"/>
    </source>
</evidence>
<evidence type="ECO:0000313" key="2">
    <source>
        <dbReference type="EMBL" id="MBB5635642.1"/>
    </source>
</evidence>
<evidence type="ECO:0000313" key="3">
    <source>
        <dbReference type="Proteomes" id="UP000537204"/>
    </source>
</evidence>
<dbReference type="Proteomes" id="UP000537204">
    <property type="component" value="Unassembled WGS sequence"/>
</dbReference>
<feature type="signal peptide" evidence="1">
    <location>
        <begin position="1"/>
        <end position="26"/>
    </location>
</feature>